<dbReference type="InParanoid" id="A0A3P8VL89"/>
<evidence type="ECO:0000313" key="2">
    <source>
        <dbReference type="Proteomes" id="UP000265120"/>
    </source>
</evidence>
<sequence>MVFYPVTGTEGPLVDMFDSSWKVRNIWDGVSFTQLDPDLPPPEVTRKPMRRLGQGRGYYRRPGPVRTMMKQRRLSSVN</sequence>
<name>A0A3P8VL89_CYNSE</name>
<reference evidence="1" key="3">
    <citation type="submission" date="2025-09" db="UniProtKB">
        <authorList>
            <consortium name="Ensembl"/>
        </authorList>
    </citation>
    <scope>IDENTIFICATION</scope>
</reference>
<evidence type="ECO:0000313" key="1">
    <source>
        <dbReference type="Ensembl" id="ENSCSEP00000016043.1"/>
    </source>
</evidence>
<accession>A0A3P8VL89</accession>
<organism evidence="1 2">
    <name type="scientific">Cynoglossus semilaevis</name>
    <name type="common">Tongue sole</name>
    <dbReference type="NCBI Taxonomy" id="244447"/>
    <lineage>
        <taxon>Eukaryota</taxon>
        <taxon>Metazoa</taxon>
        <taxon>Chordata</taxon>
        <taxon>Craniata</taxon>
        <taxon>Vertebrata</taxon>
        <taxon>Euteleostomi</taxon>
        <taxon>Actinopterygii</taxon>
        <taxon>Neopterygii</taxon>
        <taxon>Teleostei</taxon>
        <taxon>Neoteleostei</taxon>
        <taxon>Acanthomorphata</taxon>
        <taxon>Carangaria</taxon>
        <taxon>Pleuronectiformes</taxon>
        <taxon>Pleuronectoidei</taxon>
        <taxon>Cynoglossidae</taxon>
        <taxon>Cynoglossinae</taxon>
        <taxon>Cynoglossus</taxon>
    </lineage>
</organism>
<protein>
    <submittedName>
        <fullName evidence="1">Uncharacterized protein</fullName>
    </submittedName>
</protein>
<dbReference type="Ensembl" id="ENSCSET00000016249.1">
    <property type="protein sequence ID" value="ENSCSEP00000016043.1"/>
    <property type="gene ID" value="ENSCSEG00000010326.1"/>
</dbReference>
<reference evidence="1 2" key="1">
    <citation type="journal article" date="2014" name="Nat. Genet.">
        <title>Whole-genome sequence of a flatfish provides insights into ZW sex chromosome evolution and adaptation to a benthic lifestyle.</title>
        <authorList>
            <person name="Chen S."/>
            <person name="Zhang G."/>
            <person name="Shao C."/>
            <person name="Huang Q."/>
            <person name="Liu G."/>
            <person name="Zhang P."/>
            <person name="Song W."/>
            <person name="An N."/>
            <person name="Chalopin D."/>
            <person name="Volff J.N."/>
            <person name="Hong Y."/>
            <person name="Li Q."/>
            <person name="Sha Z."/>
            <person name="Zhou H."/>
            <person name="Xie M."/>
            <person name="Yu Q."/>
            <person name="Liu Y."/>
            <person name="Xiang H."/>
            <person name="Wang N."/>
            <person name="Wu K."/>
            <person name="Yang C."/>
            <person name="Zhou Q."/>
            <person name="Liao X."/>
            <person name="Yang L."/>
            <person name="Hu Q."/>
            <person name="Zhang J."/>
            <person name="Meng L."/>
            <person name="Jin L."/>
            <person name="Tian Y."/>
            <person name="Lian J."/>
            <person name="Yang J."/>
            <person name="Miao G."/>
            <person name="Liu S."/>
            <person name="Liang Z."/>
            <person name="Yan F."/>
            <person name="Li Y."/>
            <person name="Sun B."/>
            <person name="Zhang H."/>
            <person name="Zhang J."/>
            <person name="Zhu Y."/>
            <person name="Du M."/>
            <person name="Zhao Y."/>
            <person name="Schartl M."/>
            <person name="Tang Q."/>
            <person name="Wang J."/>
        </authorList>
    </citation>
    <scope>NUCLEOTIDE SEQUENCE</scope>
</reference>
<keyword evidence="2" id="KW-1185">Reference proteome</keyword>
<dbReference type="AlphaFoldDB" id="A0A3P8VL89"/>
<dbReference type="Proteomes" id="UP000265120">
    <property type="component" value="Chromosome W"/>
</dbReference>
<proteinExistence type="predicted"/>
<reference evidence="1" key="2">
    <citation type="submission" date="2025-08" db="UniProtKB">
        <authorList>
            <consortium name="Ensembl"/>
        </authorList>
    </citation>
    <scope>IDENTIFICATION</scope>
</reference>